<evidence type="ECO:0000313" key="2">
    <source>
        <dbReference type="EMBL" id="KAJ7382967.1"/>
    </source>
</evidence>
<dbReference type="SUPFAM" id="SSF52833">
    <property type="entry name" value="Thioredoxin-like"/>
    <property type="match status" value="1"/>
</dbReference>
<name>A0A9W9ZJU1_9CNID</name>
<feature type="compositionally biased region" description="Low complexity" evidence="1">
    <location>
        <begin position="330"/>
        <end position="340"/>
    </location>
</feature>
<evidence type="ECO:0000313" key="3">
    <source>
        <dbReference type="Proteomes" id="UP001163046"/>
    </source>
</evidence>
<dbReference type="OrthoDB" id="10036029at2759"/>
<dbReference type="AlphaFoldDB" id="A0A9W9ZJU1"/>
<sequence length="379" mass="42711">MSGCCSWDDSHSYELRHRSRTSGRVFVPRGILARRIPCPVSSVMDVFSAMWRPVTPISLNKMVALLFWTKWCFSSQKVMEYFQQFAEEFTDKFSFVTCCVRSEEPVATHRQSLAEVLIERGWRKANDHVTHTCGCYPQSQRTRSARRGVASDPDVCQLFGLVGAPTLVLLDSSGYISWHGRCSCQDAWSFRTFLLHAFSQVSQSLCSVTNCTHCELDREDDQDTNISEVDKNAEISSARHRKESVELSSLYQRLHGAQPDDKVLTSPIPFMSQGFKKELVRPKTTTSAGRSARSSGYNRFSGFFSAYGAIQPSHPHTARPASVIVRSRTRTPQSSTESSSGEFSLPVVTRQRGKRTLPQERGSAPRIKTKISVEDFNLR</sequence>
<gene>
    <name evidence="2" type="ORF">OS493_031744</name>
</gene>
<evidence type="ECO:0000256" key="1">
    <source>
        <dbReference type="SAM" id="MobiDB-lite"/>
    </source>
</evidence>
<protein>
    <submittedName>
        <fullName evidence="2">Uncharacterized protein</fullName>
    </submittedName>
</protein>
<reference evidence="2" key="1">
    <citation type="submission" date="2023-01" db="EMBL/GenBank/DDBJ databases">
        <title>Genome assembly of the deep-sea coral Lophelia pertusa.</title>
        <authorList>
            <person name="Herrera S."/>
            <person name="Cordes E."/>
        </authorList>
    </citation>
    <scope>NUCLEOTIDE SEQUENCE</scope>
    <source>
        <strain evidence="2">USNM1676648</strain>
        <tissue evidence="2">Polyp</tissue>
    </source>
</reference>
<comment type="caution">
    <text evidence="2">The sequence shown here is derived from an EMBL/GenBank/DDBJ whole genome shotgun (WGS) entry which is preliminary data.</text>
</comment>
<keyword evidence="3" id="KW-1185">Reference proteome</keyword>
<dbReference type="InterPro" id="IPR036249">
    <property type="entry name" value="Thioredoxin-like_sf"/>
</dbReference>
<accession>A0A9W9ZJU1</accession>
<feature type="region of interest" description="Disordered" evidence="1">
    <location>
        <begin position="325"/>
        <end position="379"/>
    </location>
</feature>
<organism evidence="2 3">
    <name type="scientific">Desmophyllum pertusum</name>
    <dbReference type="NCBI Taxonomy" id="174260"/>
    <lineage>
        <taxon>Eukaryota</taxon>
        <taxon>Metazoa</taxon>
        <taxon>Cnidaria</taxon>
        <taxon>Anthozoa</taxon>
        <taxon>Hexacorallia</taxon>
        <taxon>Scleractinia</taxon>
        <taxon>Caryophylliina</taxon>
        <taxon>Caryophylliidae</taxon>
        <taxon>Desmophyllum</taxon>
    </lineage>
</organism>
<dbReference type="Proteomes" id="UP001163046">
    <property type="component" value="Unassembled WGS sequence"/>
</dbReference>
<proteinExistence type="predicted"/>
<dbReference type="EMBL" id="MU825910">
    <property type="protein sequence ID" value="KAJ7382967.1"/>
    <property type="molecule type" value="Genomic_DNA"/>
</dbReference>
<dbReference type="Gene3D" id="3.40.30.10">
    <property type="entry name" value="Glutaredoxin"/>
    <property type="match status" value="1"/>
</dbReference>